<evidence type="ECO:0000313" key="6">
    <source>
        <dbReference type="Proteomes" id="UP000023152"/>
    </source>
</evidence>
<keyword evidence="1" id="KW-0677">Repeat</keyword>
<dbReference type="Proteomes" id="UP000023152">
    <property type="component" value="Unassembled WGS sequence"/>
</dbReference>
<feature type="transmembrane region" description="Helical" evidence="3">
    <location>
        <begin position="724"/>
        <end position="743"/>
    </location>
</feature>
<feature type="domain" description="HYR" evidence="4">
    <location>
        <begin position="305"/>
        <end position="392"/>
    </location>
</feature>
<evidence type="ECO:0000259" key="4">
    <source>
        <dbReference type="PROSITE" id="PS50825"/>
    </source>
</evidence>
<feature type="domain" description="HYR" evidence="4">
    <location>
        <begin position="495"/>
        <end position="598"/>
    </location>
</feature>
<gene>
    <name evidence="5" type="ORF">RFI_01190</name>
</gene>
<keyword evidence="3" id="KW-0472">Membrane</keyword>
<keyword evidence="3" id="KW-1133">Transmembrane helix</keyword>
<reference evidence="5 6" key="1">
    <citation type="journal article" date="2013" name="Curr. Biol.">
        <title>The Genome of the Foraminiferan Reticulomyxa filosa.</title>
        <authorList>
            <person name="Glockner G."/>
            <person name="Hulsmann N."/>
            <person name="Schleicher M."/>
            <person name="Noegel A.A."/>
            <person name="Eichinger L."/>
            <person name="Gallinger C."/>
            <person name="Pawlowski J."/>
            <person name="Sierra R."/>
            <person name="Euteneuer U."/>
            <person name="Pillet L."/>
            <person name="Moustafa A."/>
            <person name="Platzer M."/>
            <person name="Groth M."/>
            <person name="Szafranski K."/>
            <person name="Schliwa M."/>
        </authorList>
    </citation>
    <scope>NUCLEOTIDE SEQUENCE [LARGE SCALE GENOMIC DNA]</scope>
</reference>
<evidence type="ECO:0000256" key="3">
    <source>
        <dbReference type="SAM" id="Phobius"/>
    </source>
</evidence>
<dbReference type="PROSITE" id="PS50825">
    <property type="entry name" value="HYR"/>
    <property type="match status" value="2"/>
</dbReference>
<feature type="compositionally biased region" description="Polar residues" evidence="2">
    <location>
        <begin position="667"/>
        <end position="684"/>
    </location>
</feature>
<keyword evidence="6" id="KW-1185">Reference proteome</keyword>
<organism evidence="5 6">
    <name type="scientific">Reticulomyxa filosa</name>
    <dbReference type="NCBI Taxonomy" id="46433"/>
    <lineage>
        <taxon>Eukaryota</taxon>
        <taxon>Sar</taxon>
        <taxon>Rhizaria</taxon>
        <taxon>Retaria</taxon>
        <taxon>Foraminifera</taxon>
        <taxon>Monothalamids</taxon>
        <taxon>Reticulomyxidae</taxon>
        <taxon>Reticulomyxa</taxon>
    </lineage>
</organism>
<feature type="compositionally biased region" description="Basic and acidic residues" evidence="2">
    <location>
        <begin position="685"/>
        <end position="694"/>
    </location>
</feature>
<feature type="region of interest" description="Disordered" evidence="2">
    <location>
        <begin position="1"/>
        <end position="22"/>
    </location>
</feature>
<evidence type="ECO:0000256" key="2">
    <source>
        <dbReference type="SAM" id="MobiDB-lite"/>
    </source>
</evidence>
<feature type="compositionally biased region" description="Basic and acidic residues" evidence="2">
    <location>
        <begin position="628"/>
        <end position="654"/>
    </location>
</feature>
<dbReference type="AlphaFoldDB" id="X6PCS1"/>
<dbReference type="InterPro" id="IPR003410">
    <property type="entry name" value="HYR_dom"/>
</dbReference>
<feature type="non-terminal residue" evidence="5">
    <location>
        <position position="1"/>
    </location>
</feature>
<comment type="caution">
    <text evidence="5">The sequence shown here is derived from an EMBL/GenBank/DDBJ whole genome shotgun (WGS) entry which is preliminary data.</text>
</comment>
<dbReference type="PANTHER" id="PTHR24273:SF32">
    <property type="entry name" value="HYALIN"/>
    <property type="match status" value="1"/>
</dbReference>
<sequence>AQSQDRAERERDMQQDKEQRRRDMFRRVNKLDHPIEMDSSYESNVPTAGVADVVVVGSDNDEVNGYYAVTNIKYNGRHVYKSSSQSYLFYVKYKDSEMARWQIGQKQSGIQNDQPIAIVNSEAETPDQIPTWHAWIVFDEDKNEWFRQPRVNTYKADCNVQVSGANHAQLNGQYAITPQTHANRPVFERVRSDGGSAVVMYFDESNGHTRWYITRPDTNIGHVSEPWAFIQSTALTPDGASEFEAWYEWNDASEHLENSRLKLQGTCSSYNTIGEDVDKDVKKKDQHVQTKKTNTHFQYIDNRRIDAAKELAGKRCPKDLEIATDPGENAAIVHWTVQENVEENEDEYDVVFAEGSLAPGSRFPIGKTAVTYSLKRGSDEIAKCDFVVTVKGNFYYHSSFFFLTNLLNKGFARWVDPYVKDNSDLDITLEQTRGPQKGSELPIGKYEIEYKATDYFGNSALCVFNLIVAGMHEHLIFNKKKRNFILLIKKKKKKKDRQAPRIHHCPANTRVEVFEDTKWSAWPEWNIPTAEDIVDGVVTIRQVAGNPPGSQITIRYDLMKKITKIAPGKNNHVEKIVYEALDSSGNAARCTFRIELVRNEDNSRKHSEMHEKLQEQPDLTDNEAQKLEEEELKHHSSEKWHDAADVLKQTQDRKRDRKRHLREERMQQQGGKRSSVHESQSNNNDEAREKKGEEEEKRALARFCGLSLHLGIGHGQSLFHWESFLSLVLISFYFFYFVSFCIYENLFCLIRKKKICIYIYNMYNTYNKVADLASSSCWKN</sequence>
<accession>X6PCS1</accession>
<evidence type="ECO:0000313" key="5">
    <source>
        <dbReference type="EMBL" id="ETO35873.1"/>
    </source>
</evidence>
<dbReference type="OrthoDB" id="6515930at2759"/>
<feature type="region of interest" description="Disordered" evidence="2">
    <location>
        <begin position="628"/>
        <end position="694"/>
    </location>
</feature>
<dbReference type="Pfam" id="PF02494">
    <property type="entry name" value="HYR"/>
    <property type="match status" value="3"/>
</dbReference>
<protein>
    <recommendedName>
        <fullName evidence="4">HYR domain-containing protein</fullName>
    </recommendedName>
</protein>
<dbReference type="EMBL" id="ASPP01001200">
    <property type="protein sequence ID" value="ETO35873.1"/>
    <property type="molecule type" value="Genomic_DNA"/>
</dbReference>
<evidence type="ECO:0000256" key="1">
    <source>
        <dbReference type="ARBA" id="ARBA00022737"/>
    </source>
</evidence>
<proteinExistence type="predicted"/>
<dbReference type="PANTHER" id="PTHR24273">
    <property type="entry name" value="FI04643P-RELATED"/>
    <property type="match status" value="1"/>
</dbReference>
<keyword evidence="3" id="KW-0812">Transmembrane</keyword>
<name>X6PCS1_RETFI</name>